<dbReference type="PIRSF" id="PIRSF005348">
    <property type="entry name" value="YxkH"/>
    <property type="match status" value="1"/>
</dbReference>
<feature type="transmembrane region" description="Helical" evidence="2">
    <location>
        <begin position="17"/>
        <end position="38"/>
    </location>
</feature>
<keyword evidence="1" id="KW-0769">Symport</keyword>
<name>E3HAQ8_ILYPC</name>
<evidence type="ECO:0000256" key="1">
    <source>
        <dbReference type="PIRNR" id="PIRNR005348"/>
    </source>
</evidence>
<feature type="transmembrane region" description="Helical" evidence="2">
    <location>
        <begin position="110"/>
        <end position="126"/>
    </location>
</feature>
<evidence type="ECO:0000313" key="4">
    <source>
        <dbReference type="Proteomes" id="UP000006875"/>
    </source>
</evidence>
<accession>E3HAQ8</accession>
<dbReference type="OrthoDB" id="8584824at2"/>
<dbReference type="eggNOG" id="COG3493">
    <property type="taxonomic scope" value="Bacteria"/>
</dbReference>
<evidence type="ECO:0000256" key="2">
    <source>
        <dbReference type="SAM" id="Phobius"/>
    </source>
</evidence>
<dbReference type="AlphaFoldDB" id="E3HAQ8"/>
<keyword evidence="2" id="KW-0812">Transmembrane</keyword>
<feature type="transmembrane region" description="Helical" evidence="2">
    <location>
        <begin position="72"/>
        <end position="90"/>
    </location>
</feature>
<dbReference type="KEGG" id="ipo:Ilyop_0270"/>
<feature type="transmembrane region" description="Helical" evidence="2">
    <location>
        <begin position="328"/>
        <end position="348"/>
    </location>
</feature>
<dbReference type="EMBL" id="CP002281">
    <property type="protein sequence ID" value="ADO82059.1"/>
    <property type="molecule type" value="Genomic_DNA"/>
</dbReference>
<proteinExistence type="inferred from homology"/>
<comment type="similarity">
    <text evidence="1">Belongs to the 2-hydroxycarboxylate transporter (2-HCT) (TC 2.A.24) family.</text>
</comment>
<keyword evidence="2" id="KW-1133">Transmembrane helix</keyword>
<feature type="transmembrane region" description="Helical" evidence="2">
    <location>
        <begin position="284"/>
        <end position="307"/>
    </location>
</feature>
<feature type="transmembrane region" description="Helical" evidence="2">
    <location>
        <begin position="261"/>
        <end position="278"/>
    </location>
</feature>
<feature type="transmembrane region" description="Helical" evidence="2">
    <location>
        <begin position="354"/>
        <end position="379"/>
    </location>
</feature>
<protein>
    <submittedName>
        <fullName evidence="3">Citrate carrier protein</fullName>
    </submittedName>
</protein>
<dbReference type="HOGENOM" id="CLU_041211_0_1_0"/>
<feature type="transmembrane region" description="Helical" evidence="2">
    <location>
        <begin position="415"/>
        <end position="436"/>
    </location>
</feature>
<reference evidence="3 4" key="1">
    <citation type="journal article" date="2010" name="Stand. Genomic Sci.">
        <title>Complete genome sequence of Ilyobacter polytropus type strain (CuHbu1).</title>
        <authorList>
            <person name="Sikorski J."/>
            <person name="Chertkov O."/>
            <person name="Lapidus A."/>
            <person name="Nolan M."/>
            <person name="Lucas S."/>
            <person name="Del Rio T.G."/>
            <person name="Tice H."/>
            <person name="Cheng J.F."/>
            <person name="Tapia R."/>
            <person name="Han C."/>
            <person name="Goodwin L."/>
            <person name="Pitluck S."/>
            <person name="Liolios K."/>
            <person name="Ivanova N."/>
            <person name="Mavromatis K."/>
            <person name="Mikhailova N."/>
            <person name="Pati A."/>
            <person name="Chen A."/>
            <person name="Palaniappan K."/>
            <person name="Land M."/>
            <person name="Hauser L."/>
            <person name="Chang Y.J."/>
            <person name="Jeffries C.D."/>
            <person name="Brambilla E."/>
            <person name="Yasawong M."/>
            <person name="Rohde M."/>
            <person name="Pukall R."/>
            <person name="Spring S."/>
            <person name="Goker M."/>
            <person name="Woyke T."/>
            <person name="Bristow J."/>
            <person name="Eisen J.A."/>
            <person name="Markowitz V."/>
            <person name="Hugenholtz P."/>
            <person name="Kyrpides N.C."/>
            <person name="Klenk H.P."/>
        </authorList>
    </citation>
    <scope>NUCLEOTIDE SEQUENCE [LARGE SCALE GENOMIC DNA]</scope>
    <source>
        <strain evidence="4">ATCC 51220 / DSM 2926 / LMG 16218 / CuHBu1</strain>
    </source>
</reference>
<dbReference type="PANTHER" id="PTHR40033:SF1">
    <property type="entry name" value="CITRATE-SODIUM SYMPORTER"/>
    <property type="match status" value="1"/>
</dbReference>
<dbReference type="RefSeq" id="WP_013386730.1">
    <property type="nucleotide sequence ID" value="NC_014632.1"/>
</dbReference>
<dbReference type="GO" id="GO:0015293">
    <property type="term" value="F:symporter activity"/>
    <property type="evidence" value="ECO:0007669"/>
    <property type="project" value="UniProtKB-UniRule"/>
</dbReference>
<feature type="transmembrane region" description="Helical" evidence="2">
    <location>
        <begin position="44"/>
        <end position="60"/>
    </location>
</feature>
<sequence>MSTLAFSSEKKKSGIKVFGMSIQLFLLPLVAVLLVHFTDSLPKGLAGAVVFSMVFGTVFGEIGDRLPIFKEYIGGAPVLIFLAAAFFVQQGWFTDREIAVVTDFMKDSKFLTLYIIVLMTGSIFAVNRKLLLKSIVGYIPTILVGVIGASIMGILGGFIFGITPKEIMMLYVLPTMGGGNGAGAVPLSEIYEAATGNSKETYYSYAIAVLTIANIWAIVVAAVLSRLGKKYPQFSGEGELVRAGNLELEEDEKVEVTPRDMAIGLLVGLTAYTLGTFLNKNVAILSGIHTYALTVLLLVAFNGLGIIPLSIKQGAGKFQSFFSKQLTWVLMVGVGVAYTDLGEIIAAITPANLIIALMIVIGATVGAGVMGHLVGFYAIESSITAGLCMANRGGSGDIEVLGASKRMNLISYAQISSRLGGGIILIIASIIFKILAG</sequence>
<dbReference type="STRING" id="572544.Ilyop_0270"/>
<gene>
    <name evidence="3" type="ordered locus">Ilyop_0270</name>
</gene>
<evidence type="ECO:0000313" key="3">
    <source>
        <dbReference type="EMBL" id="ADO82059.1"/>
    </source>
</evidence>
<keyword evidence="4" id="KW-1185">Reference proteome</keyword>
<feature type="transmembrane region" description="Helical" evidence="2">
    <location>
        <begin position="202"/>
        <end position="224"/>
    </location>
</feature>
<dbReference type="PANTHER" id="PTHR40033">
    <property type="entry name" value="NA(+)-MALATE SYMPORTER"/>
    <property type="match status" value="1"/>
</dbReference>
<keyword evidence="1 2" id="KW-0472">Membrane</keyword>
<keyword evidence="1" id="KW-0813">Transport</keyword>
<feature type="transmembrane region" description="Helical" evidence="2">
    <location>
        <begin position="138"/>
        <end position="162"/>
    </location>
</feature>
<dbReference type="Proteomes" id="UP000006875">
    <property type="component" value="Chromosome"/>
</dbReference>
<dbReference type="GO" id="GO:0005886">
    <property type="term" value="C:plasma membrane"/>
    <property type="evidence" value="ECO:0007669"/>
    <property type="project" value="UniProtKB-UniRule"/>
</dbReference>
<dbReference type="InterPro" id="IPR004679">
    <property type="entry name" value="2-OHcarboxylate_transport"/>
</dbReference>
<dbReference type="GO" id="GO:0008514">
    <property type="term" value="F:organic anion transmembrane transporter activity"/>
    <property type="evidence" value="ECO:0007669"/>
    <property type="project" value="InterPro"/>
</dbReference>
<dbReference type="Pfam" id="PF03390">
    <property type="entry name" value="2HCT"/>
    <property type="match status" value="1"/>
</dbReference>
<organism evidence="3 4">
    <name type="scientific">Ilyobacter polytropus (strain ATCC 51220 / DSM 2926 / LMG 16218 / CuHBu1)</name>
    <dbReference type="NCBI Taxonomy" id="572544"/>
    <lineage>
        <taxon>Bacteria</taxon>
        <taxon>Fusobacteriati</taxon>
        <taxon>Fusobacteriota</taxon>
        <taxon>Fusobacteriia</taxon>
        <taxon>Fusobacteriales</taxon>
        <taxon>Fusobacteriaceae</taxon>
        <taxon>Ilyobacter</taxon>
    </lineage>
</organism>